<dbReference type="Pfam" id="PF08401">
    <property type="entry name" value="ArdcN"/>
    <property type="match status" value="1"/>
</dbReference>
<dbReference type="GO" id="GO:0003697">
    <property type="term" value="F:single-stranded DNA binding"/>
    <property type="evidence" value="ECO:0007669"/>
    <property type="project" value="InterPro"/>
</dbReference>
<evidence type="ECO:0000313" key="4">
    <source>
        <dbReference type="Proteomes" id="UP000257080"/>
    </source>
</evidence>
<reference evidence="3 4" key="1">
    <citation type="submission" date="2017-04" db="EMBL/GenBank/DDBJ databases">
        <title>Comparative genome analysis of Subtercola boreus.</title>
        <authorList>
            <person name="Cho Y.-J."/>
            <person name="Cho A."/>
            <person name="Kim O.-S."/>
            <person name="Lee J.-I."/>
        </authorList>
    </citation>
    <scope>NUCLEOTIDE SEQUENCE [LARGE SCALE GENOMIC DNA]</scope>
    <source>
        <strain evidence="3 4">P28004</strain>
    </source>
</reference>
<dbReference type="Gene3D" id="1.10.10.2910">
    <property type="match status" value="1"/>
</dbReference>
<evidence type="ECO:0000259" key="2">
    <source>
        <dbReference type="Pfam" id="PF08401"/>
    </source>
</evidence>
<feature type="compositionally biased region" description="Low complexity" evidence="1">
    <location>
        <begin position="1"/>
        <end position="17"/>
    </location>
</feature>
<evidence type="ECO:0000256" key="1">
    <source>
        <dbReference type="SAM" id="MobiDB-lite"/>
    </source>
</evidence>
<protein>
    <recommendedName>
        <fullName evidence="2">N-terminal domain-containing protein</fullName>
    </recommendedName>
</protein>
<organism evidence="3 4">
    <name type="scientific">Subtercola boreus</name>
    <dbReference type="NCBI Taxonomy" id="120213"/>
    <lineage>
        <taxon>Bacteria</taxon>
        <taxon>Bacillati</taxon>
        <taxon>Actinomycetota</taxon>
        <taxon>Actinomycetes</taxon>
        <taxon>Micrococcales</taxon>
        <taxon>Microbacteriaceae</taxon>
        <taxon>Subtercola</taxon>
    </lineage>
</organism>
<dbReference type="EMBL" id="NBXE01000039">
    <property type="protein sequence ID" value="RFA24646.1"/>
    <property type="molecule type" value="Genomic_DNA"/>
</dbReference>
<gene>
    <name evidence="3" type="ORF">B7R25_16340</name>
</gene>
<proteinExistence type="predicted"/>
<evidence type="ECO:0000313" key="3">
    <source>
        <dbReference type="EMBL" id="RFA24646.1"/>
    </source>
</evidence>
<dbReference type="InterPro" id="IPR013610">
    <property type="entry name" value="ArdC_N"/>
</dbReference>
<dbReference type="Proteomes" id="UP000257080">
    <property type="component" value="Unassembled WGS sequence"/>
</dbReference>
<accession>A0A3E0W788</accession>
<dbReference type="AlphaFoldDB" id="A0A3E0W788"/>
<sequence>MTTATATRTSKTRTPAKTAEEKKAQAEALHQSITDQVEALRDSGRWAAFLNFAQAFHAYSLNNVLLILSQMPEASRVAGFRKWQALNRQVRKGSKAIRIFGYSTKKVTEEDANGDEVERKVARFPILSVFEVSQTDLIDPALGDPSTLTALLTGADDHGIVDALSAYLIGEGWAVERRPLPGSMNGVTRPKEMTVVVDSDLSPEAAAKTMMHECAHILLGHINDLAEYAQHRGLMETEAESVAYVVAGMVGFDTSAYSVGYIAGWANADTDLIKSTAARVLRTAHQIAVILIPEDDATDTPADDETAA</sequence>
<comment type="caution">
    <text evidence="3">The sequence shown here is derived from an EMBL/GenBank/DDBJ whole genome shotgun (WGS) entry which is preliminary data.</text>
</comment>
<feature type="region of interest" description="Disordered" evidence="1">
    <location>
        <begin position="1"/>
        <end position="20"/>
    </location>
</feature>
<name>A0A3E0W788_9MICO</name>
<feature type="domain" description="N-terminal" evidence="2">
    <location>
        <begin position="27"/>
        <end position="130"/>
    </location>
</feature>
<dbReference type="OrthoDB" id="7605626at2"/>